<name>A0AAQ3Q4H8_9LILI</name>
<dbReference type="AlphaFoldDB" id="A0AAQ3Q4H8"/>
<dbReference type="Proteomes" id="UP001327560">
    <property type="component" value="Chromosome 2"/>
</dbReference>
<accession>A0AAQ3Q4H8</accession>
<evidence type="ECO:0000256" key="1">
    <source>
        <dbReference type="SAM" id="MobiDB-lite"/>
    </source>
</evidence>
<gene>
    <name evidence="2" type="ORF">Cni_G06171</name>
</gene>
<keyword evidence="3" id="KW-1185">Reference proteome</keyword>
<feature type="region of interest" description="Disordered" evidence="1">
    <location>
        <begin position="1"/>
        <end position="94"/>
    </location>
</feature>
<protein>
    <submittedName>
        <fullName evidence="2">Uncharacterized protein</fullName>
    </submittedName>
</protein>
<organism evidence="2 3">
    <name type="scientific">Canna indica</name>
    <name type="common">Indian-shot</name>
    <dbReference type="NCBI Taxonomy" id="4628"/>
    <lineage>
        <taxon>Eukaryota</taxon>
        <taxon>Viridiplantae</taxon>
        <taxon>Streptophyta</taxon>
        <taxon>Embryophyta</taxon>
        <taxon>Tracheophyta</taxon>
        <taxon>Spermatophyta</taxon>
        <taxon>Magnoliopsida</taxon>
        <taxon>Liliopsida</taxon>
        <taxon>Zingiberales</taxon>
        <taxon>Cannaceae</taxon>
        <taxon>Canna</taxon>
    </lineage>
</organism>
<evidence type="ECO:0000313" key="2">
    <source>
        <dbReference type="EMBL" id="WOK97463.1"/>
    </source>
</evidence>
<feature type="compositionally biased region" description="Basic and acidic residues" evidence="1">
    <location>
        <begin position="1"/>
        <end position="14"/>
    </location>
</feature>
<reference evidence="2 3" key="1">
    <citation type="submission" date="2023-10" db="EMBL/GenBank/DDBJ databases">
        <title>Chromosome-scale genome assembly provides insights into flower coloration mechanisms of Canna indica.</title>
        <authorList>
            <person name="Li C."/>
        </authorList>
    </citation>
    <scope>NUCLEOTIDE SEQUENCE [LARGE SCALE GENOMIC DNA]</scope>
    <source>
        <tissue evidence="2">Flower</tissue>
    </source>
</reference>
<proteinExistence type="predicted"/>
<feature type="compositionally biased region" description="Basic and acidic residues" evidence="1">
    <location>
        <begin position="49"/>
        <end position="82"/>
    </location>
</feature>
<dbReference type="EMBL" id="CP136891">
    <property type="protein sequence ID" value="WOK97463.1"/>
    <property type="molecule type" value="Genomic_DNA"/>
</dbReference>
<evidence type="ECO:0000313" key="3">
    <source>
        <dbReference type="Proteomes" id="UP001327560"/>
    </source>
</evidence>
<feature type="compositionally biased region" description="Basic residues" evidence="1">
    <location>
        <begin position="34"/>
        <end position="45"/>
    </location>
</feature>
<feature type="compositionally biased region" description="Basic and acidic residues" evidence="1">
    <location>
        <begin position="24"/>
        <end position="33"/>
    </location>
</feature>
<sequence>MKYESYHWRSRDPITARSLQSTDFKTDDDEKSRPEKHRRDGKKSWQKGEAPERWRGKDGDATKKTVAGEDNWRRRSAAAEREKRRRGPQGASQN</sequence>